<sequence>MKTVTIIQARMGSTRLPGKVMKPLCGKTVLFHVISRVKACSLVDEVVVATTTSLADDVIVAEAEKCGVNWFRGSEEDVLERYYLAAKQYQADVIVRVTSDCPLFDAEVLNGMLEYFQTETTNGLKIDYLSNCLRRSYPRGLDAEVFTFEVLEKAFQSANKPYQREHVTPYIYEHPEIFSLHNQNNDDDLSDYRWTLDTQEDWRLIEEIYKNLYHEQKIFTTDEVLDLLVVNPELLLINAHVEQKTLHN</sequence>
<keyword evidence="1" id="KW-0808">Transferase</keyword>
<evidence type="ECO:0000313" key="2">
    <source>
        <dbReference type="Proteomes" id="UP000300142"/>
    </source>
</evidence>
<organism evidence="1 2">
    <name type="scientific">Sphaerospermopsis reniformis</name>
    <dbReference type="NCBI Taxonomy" id="531300"/>
    <lineage>
        <taxon>Bacteria</taxon>
        <taxon>Bacillati</taxon>
        <taxon>Cyanobacteriota</taxon>
        <taxon>Cyanophyceae</taxon>
        <taxon>Nostocales</taxon>
        <taxon>Aphanizomenonaceae</taxon>
        <taxon>Sphaerospermopsis</taxon>
    </lineage>
</organism>
<proteinExistence type="predicted"/>
<dbReference type="SUPFAM" id="SSF53448">
    <property type="entry name" value="Nucleotide-diphospho-sugar transferases"/>
    <property type="match status" value="1"/>
</dbReference>
<dbReference type="GO" id="GO:0016779">
    <property type="term" value="F:nucleotidyltransferase activity"/>
    <property type="evidence" value="ECO:0007669"/>
    <property type="project" value="UniProtKB-KW"/>
</dbReference>
<name>A0A480A295_9CYAN</name>
<keyword evidence="1" id="KW-0548">Nucleotidyltransferase</keyword>
<gene>
    <name evidence="1" type="ORF">SR1949_13970</name>
</gene>
<dbReference type="GO" id="GO:0005829">
    <property type="term" value="C:cytosol"/>
    <property type="evidence" value="ECO:0007669"/>
    <property type="project" value="TreeGrafter"/>
</dbReference>
<reference evidence="2" key="1">
    <citation type="submission" date="2019-02" db="EMBL/GenBank/DDBJ databases">
        <title>Draft genome sequence of Sphaerospermopsis reniformis NIES-1949.</title>
        <authorList>
            <person name="Yamaguchi H."/>
            <person name="Suzuki S."/>
            <person name="Kawachi M."/>
        </authorList>
    </citation>
    <scope>NUCLEOTIDE SEQUENCE [LARGE SCALE GENOMIC DNA]</scope>
    <source>
        <strain evidence="2">NIES-1949</strain>
    </source>
</reference>
<dbReference type="RefSeq" id="WP_137666853.1">
    <property type="nucleotide sequence ID" value="NZ_BJCE01000033.1"/>
</dbReference>
<dbReference type="Pfam" id="PF02348">
    <property type="entry name" value="CTP_transf_3"/>
    <property type="match status" value="1"/>
</dbReference>
<comment type="caution">
    <text evidence="1">The sequence shown here is derived from an EMBL/GenBank/DDBJ whole genome shotgun (WGS) entry which is preliminary data.</text>
</comment>
<accession>A0A480A295</accession>
<dbReference type="AlphaFoldDB" id="A0A480A295"/>
<dbReference type="EMBL" id="BJCE01000033">
    <property type="protein sequence ID" value="GCL36294.1"/>
    <property type="molecule type" value="Genomic_DNA"/>
</dbReference>
<dbReference type="Gene3D" id="3.90.550.10">
    <property type="entry name" value="Spore Coat Polysaccharide Biosynthesis Protein SpsA, Chain A"/>
    <property type="match status" value="1"/>
</dbReference>
<dbReference type="CDD" id="cd02518">
    <property type="entry name" value="GT2_SpsF"/>
    <property type="match status" value="1"/>
</dbReference>
<protein>
    <submittedName>
        <fullName evidence="1">Acylneuraminate cytidylyltransferase</fullName>
    </submittedName>
</protein>
<dbReference type="PANTHER" id="PTHR42866">
    <property type="entry name" value="3-DEOXY-MANNO-OCTULOSONATE CYTIDYLYLTRANSFERASE"/>
    <property type="match status" value="1"/>
</dbReference>
<dbReference type="Proteomes" id="UP000300142">
    <property type="component" value="Unassembled WGS sequence"/>
</dbReference>
<dbReference type="InterPro" id="IPR029044">
    <property type="entry name" value="Nucleotide-diphossugar_trans"/>
</dbReference>
<dbReference type="InterPro" id="IPR003329">
    <property type="entry name" value="Cytidylyl_trans"/>
</dbReference>
<dbReference type="PANTHER" id="PTHR42866:SF1">
    <property type="entry name" value="SPORE COAT POLYSACCHARIDE BIOSYNTHESIS PROTEIN SPSF"/>
    <property type="match status" value="1"/>
</dbReference>
<evidence type="ECO:0000313" key="1">
    <source>
        <dbReference type="EMBL" id="GCL36294.1"/>
    </source>
</evidence>
<keyword evidence="2" id="KW-1185">Reference proteome</keyword>